<keyword evidence="1" id="KW-0812">Transmembrane</keyword>
<feature type="transmembrane region" description="Helical" evidence="1">
    <location>
        <begin position="56"/>
        <end position="75"/>
    </location>
</feature>
<sequence length="81" mass="8716">MMTARPMIRSNTADAMNGAAAVNLVAATFMGMSIQEWAAMAALVYSCILIADKLGLLAPVLGLIRTAFTWCIHLFKGRKDV</sequence>
<gene>
    <name evidence="2" type="ORF">XccvBFoX1_gp76</name>
</gene>
<proteinExistence type="predicted"/>
<dbReference type="EMBL" id="MT161381">
    <property type="protein sequence ID" value="QJB21815.1"/>
    <property type="molecule type" value="Genomic_DNA"/>
</dbReference>
<keyword evidence="1" id="KW-1133">Transmembrane helix</keyword>
<keyword evidence="1" id="KW-0472">Membrane</keyword>
<evidence type="ECO:0000256" key="1">
    <source>
        <dbReference type="SAM" id="Phobius"/>
    </source>
</evidence>
<evidence type="ECO:0000313" key="2">
    <source>
        <dbReference type="EMBL" id="QJB21815.1"/>
    </source>
</evidence>
<evidence type="ECO:0000313" key="3">
    <source>
        <dbReference type="Proteomes" id="UP000671938"/>
    </source>
</evidence>
<keyword evidence="3" id="KW-1185">Reference proteome</keyword>
<accession>A0A858NPI1</accession>
<dbReference type="Proteomes" id="UP000671938">
    <property type="component" value="Segment"/>
</dbReference>
<protein>
    <submittedName>
        <fullName evidence="2">Uncharacterized protein</fullName>
    </submittedName>
</protein>
<name>A0A858NPI1_9CAUD</name>
<reference evidence="3" key="1">
    <citation type="submission" date="2020-03" db="EMBL/GenBank/DDBJ databases">
        <title>Development of an integrated pest management strategy to control Xanthomonas campestris pv. campestris by using bacteriophages.</title>
        <authorList>
            <person name="Holtappels D."/>
            <person name="Rombouts S."/>
            <person name="Lavigne R."/>
            <person name="Wagemans J."/>
        </authorList>
    </citation>
    <scope>NUCLEOTIDE SEQUENCE [LARGE SCALE GENOMIC DNA]</scope>
</reference>
<organism evidence="2 3">
    <name type="scientific">Xanthomonas phage FoX1</name>
    <dbReference type="NCBI Taxonomy" id="2723897"/>
    <lineage>
        <taxon>Viruses</taxon>
        <taxon>Duplodnaviria</taxon>
        <taxon>Heunggongvirae</taxon>
        <taxon>Uroviricota</taxon>
        <taxon>Caudoviricetes</taxon>
        <taxon>Foxunavirus</taxon>
        <taxon>Foxunavirus fox1</taxon>
    </lineage>
</organism>